<dbReference type="InterPro" id="IPR034154">
    <property type="entry name" value="TOPRIM_DnaG/twinkle"/>
</dbReference>
<keyword evidence="3" id="KW-1185">Reference proteome</keyword>
<organism evidence="2 3">
    <name type="scientific">Streptosporangium brasiliense</name>
    <dbReference type="NCBI Taxonomy" id="47480"/>
    <lineage>
        <taxon>Bacteria</taxon>
        <taxon>Bacillati</taxon>
        <taxon>Actinomycetota</taxon>
        <taxon>Actinomycetes</taxon>
        <taxon>Streptosporangiales</taxon>
        <taxon>Streptosporangiaceae</taxon>
        <taxon>Streptosporangium</taxon>
    </lineage>
</organism>
<dbReference type="CDD" id="cd01029">
    <property type="entry name" value="TOPRIM_primases"/>
    <property type="match status" value="1"/>
</dbReference>
<dbReference type="EMBL" id="JAUSRB010000003">
    <property type="protein sequence ID" value="MDP9870316.1"/>
    <property type="molecule type" value="Genomic_DNA"/>
</dbReference>
<evidence type="ECO:0000313" key="3">
    <source>
        <dbReference type="Proteomes" id="UP001230426"/>
    </source>
</evidence>
<feature type="region of interest" description="Disordered" evidence="1">
    <location>
        <begin position="86"/>
        <end position="126"/>
    </location>
</feature>
<feature type="region of interest" description="Disordered" evidence="1">
    <location>
        <begin position="410"/>
        <end position="439"/>
    </location>
</feature>
<comment type="caution">
    <text evidence="2">The sequence shown here is derived from an EMBL/GenBank/DDBJ whole genome shotgun (WGS) entry which is preliminary data.</text>
</comment>
<dbReference type="SUPFAM" id="SSF56731">
    <property type="entry name" value="DNA primase core"/>
    <property type="match status" value="1"/>
</dbReference>
<accession>A0ABT9RLZ7</accession>
<proteinExistence type="predicted"/>
<dbReference type="Gene3D" id="3.40.1360.10">
    <property type="match status" value="1"/>
</dbReference>
<feature type="compositionally biased region" description="Polar residues" evidence="1">
    <location>
        <begin position="1075"/>
        <end position="1086"/>
    </location>
</feature>
<sequence>MTVLAVEPRASLRRVLEAFDRLGSVVRPRGDQAQVQCPIHEDDSPSVSISWRNGQTLMHCHAGCAIELIVEAADLRMSDLWDDPVPSKLDQTSQPARQRRRLQPTTPAAATGGVPARTAKPTLGRPTSGWRQVATYTYFDEHGLRVGQVIRKERRYEHGHSKSFSQKHWDPDSSRWVPGAPGRKVLYRLPQVLEAIAADRPVFLAEGEKDSESLTAAGVCGTTNASGAGNWHESLTRQLTGAHVVIVADRDAAGYARARRLLAELAPLTASIRVTEPVTGNDVTDHLEAGRSLQELQTLDEDQLRIRLAAARGEALYLAITAENATAIEAAGACALAWRPELAALLADASVVVVADRDTGGYACARDIMGRLAEVAATIRVVEPTAGITAAAHLAAGALLEEFRPALRLLHGDGEGDDGGPGDGGPGGSTPEQPNQRPTYMVRHGELVRVRHDRVKGTITYDTVLGCTARIIRVEQRGSLVDPDDPPVTSGYLMELEHPKAPGEIRQLRVNRDDFGKGTWLDDLPWPGVTYDSSRGGLARIRDAIRMTSPLAEVQVLHNAPGWIPTPDGDIYVHAGGGIGADGPVNVPTHFPHKLALYRLPEPPSRDGERTALAAAAQHSTGLLELLPPRIGAVLSGIAYRAAITRTAPAVALIGGKGSYKTSMAKVALHHFAPDLPFDASVISLSERGATANAAARTLYLMRDTLTLADDAAPDRSMRAAAERLGGIIRLQYNGETRDRLDREAELRTPTPPRGSLIVTGEVGPSAASATERALTVPFRKGEIATEVREALWEKTSRHGRALVMASFIRWIAGRREQVLELTQQRLLDYARAWREAGYAERTAEALANLAAGWRAMLDHLVDVGVYTGAQADQTWEQAWKGLTAAGDSQSHPDEPVSHGHKILSMIAAVLRGRYGYITSQNGTAPHSDIAPRYGYHVDQDGRLDSQGRAISTMRPGRQLIGCYADTDEGRRLYLEPKLTLAAIRQLAAAMGDAYEETMYSTGEALEETEALKVLIHGNKIRRTHPRTMPGGDRPRVWDLSEAKVFGFGTDDDDEESPGPAPDAGGPPVKLVHDATTTPGERSAQNLPVEPTDVTSSETAAHRTAGPQKEDPDMRSQLLTEAQPCVVCGDPCVVTFDDIVVHVTCELPEATSHTDTPFDHTGEQSPAPQPAATGQRWRAPAAVADVSGIHLPGGEVIDLPTPLTHLGQLAELAVDLRLGWGGGKTLPEVGQIWMTADLIRQVGLPVDLPERIRDQEKVLAEAANHPFITSSFPVGWRVSRAATEKLVPWIRMWRADGAGALLCLIPLVEAAGMDTLLADDPTPPTLAERLQRYATELGLPFRVSSAATGEDLIALCDTDRKIVVTEPVEPIPPAKLPGEGDYQGHNSWSRPPRGAEVDMPFLHAYDFNSMFLSAAMHAPLGLDGVDHFVADDKTPLRFDPKRAGYWLIKVPHWDTWTLPTPFVNLARPREDGTAWFTSPTLRVAADLFDLEPDIIEAYVWERKTTYLNKWGTTIDQARLHLLQLRDEGDTDAEPLLEAVKDVYKATIGALGSSQYREGKLFHRPDWRHTIIAQARANLLRKLVKIGEVSGRFPLAVIDTDNVLFASADPDPMTACPAPLETGLRLGQVKHKASARLEDVAELLASRKPFPYNVLTPAADWTPLTTSAPSDLSRGRHASG</sequence>
<dbReference type="RefSeq" id="WP_306876170.1">
    <property type="nucleotide sequence ID" value="NZ_JAUSRB010000003.1"/>
</dbReference>
<reference evidence="2 3" key="1">
    <citation type="submission" date="2023-07" db="EMBL/GenBank/DDBJ databases">
        <title>Sequencing the genomes of 1000 actinobacteria strains.</title>
        <authorList>
            <person name="Klenk H.-P."/>
        </authorList>
    </citation>
    <scope>NUCLEOTIDE SEQUENCE [LARGE SCALE GENOMIC DNA]</scope>
    <source>
        <strain evidence="2 3">DSM 44109</strain>
    </source>
</reference>
<evidence type="ECO:0000313" key="2">
    <source>
        <dbReference type="EMBL" id="MDP9870316.1"/>
    </source>
</evidence>
<feature type="region of interest" description="Disordered" evidence="1">
    <location>
        <begin position="1047"/>
        <end position="1115"/>
    </location>
</feature>
<feature type="region of interest" description="Disordered" evidence="1">
    <location>
        <begin position="1154"/>
        <end position="1174"/>
    </location>
</feature>
<gene>
    <name evidence="2" type="ORF">J2S55_009654</name>
</gene>
<evidence type="ECO:0008006" key="4">
    <source>
        <dbReference type="Google" id="ProtNLM"/>
    </source>
</evidence>
<protein>
    <recommendedName>
        <fullName evidence="4">Toprim domain-containing protein</fullName>
    </recommendedName>
</protein>
<name>A0ABT9RLZ7_9ACTN</name>
<feature type="compositionally biased region" description="Low complexity" evidence="1">
    <location>
        <begin position="104"/>
        <end position="119"/>
    </location>
</feature>
<evidence type="ECO:0000256" key="1">
    <source>
        <dbReference type="SAM" id="MobiDB-lite"/>
    </source>
</evidence>
<dbReference type="Proteomes" id="UP001230426">
    <property type="component" value="Unassembled WGS sequence"/>
</dbReference>